<name>H7EJP0_9SPIR</name>
<dbReference type="EMBL" id="AGRW01000042">
    <property type="protein sequence ID" value="EIC02160.1"/>
    <property type="molecule type" value="Genomic_DNA"/>
</dbReference>
<dbReference type="AlphaFoldDB" id="H7EJP0"/>
<dbReference type="Proteomes" id="UP000003571">
    <property type="component" value="Unassembled WGS sequence"/>
</dbReference>
<evidence type="ECO:0000313" key="1">
    <source>
        <dbReference type="EMBL" id="EIC02160.1"/>
    </source>
</evidence>
<sequence>MTANSQTIIDDVGTLQNETDTIKESMSQMSLNAGKINDAGSALGDITGVMKQSISDIGEQVDRFTV</sequence>
<accession>H7EJP0</accession>
<gene>
    <name evidence="1" type="ORF">TresaDRAFT_2140</name>
</gene>
<evidence type="ECO:0000313" key="2">
    <source>
        <dbReference type="Proteomes" id="UP000003571"/>
    </source>
</evidence>
<dbReference type="RefSeq" id="WP_002703522.1">
    <property type="nucleotide sequence ID" value="NZ_AGRW01000042.1"/>
</dbReference>
<keyword evidence="2" id="KW-1185">Reference proteome</keyword>
<organism evidence="1 2">
    <name type="scientific">Treponema saccharophilum DSM 2985</name>
    <dbReference type="NCBI Taxonomy" id="907348"/>
    <lineage>
        <taxon>Bacteria</taxon>
        <taxon>Pseudomonadati</taxon>
        <taxon>Spirochaetota</taxon>
        <taxon>Spirochaetia</taxon>
        <taxon>Spirochaetales</taxon>
        <taxon>Treponemataceae</taxon>
        <taxon>Treponema</taxon>
    </lineage>
</organism>
<dbReference type="OrthoDB" id="243053at2"/>
<comment type="caution">
    <text evidence="1">The sequence shown here is derived from an EMBL/GenBank/DDBJ whole genome shotgun (WGS) entry which is preliminary data.</text>
</comment>
<dbReference type="PATRIC" id="fig|907348.3.peg.1087"/>
<protein>
    <submittedName>
        <fullName evidence="1">Methyl-accepting chemotaxis protein</fullName>
    </submittedName>
</protein>
<reference evidence="1 2" key="1">
    <citation type="submission" date="2011-09" db="EMBL/GenBank/DDBJ databases">
        <title>The draft genome of Treponema saccharophilum DSM 2985.</title>
        <authorList>
            <consortium name="US DOE Joint Genome Institute (JGI-PGF)"/>
            <person name="Lucas S."/>
            <person name="Copeland A."/>
            <person name="Lapidus A."/>
            <person name="Glavina del Rio T."/>
            <person name="Dalin E."/>
            <person name="Tice H."/>
            <person name="Bruce D."/>
            <person name="Goodwin L."/>
            <person name="Pitluck S."/>
            <person name="Peters L."/>
            <person name="Kyrpides N."/>
            <person name="Mavromatis K."/>
            <person name="Ivanova N."/>
            <person name="Markowitz V."/>
            <person name="Cheng J.-F."/>
            <person name="Hugenholtz P."/>
            <person name="Woyke T."/>
            <person name="Wu D."/>
            <person name="Gronow S."/>
            <person name="Wellnitz S."/>
            <person name="Brambilla E."/>
            <person name="Klenk H.-P."/>
            <person name="Eisen J.A."/>
        </authorList>
    </citation>
    <scope>NUCLEOTIDE SEQUENCE [LARGE SCALE GENOMIC DNA]</scope>
    <source>
        <strain evidence="1 2">DSM 2985</strain>
    </source>
</reference>
<dbReference type="STRING" id="907348.TresaDRAFT_2140"/>
<proteinExistence type="predicted"/>